<keyword evidence="7" id="KW-1185">Reference proteome</keyword>
<dbReference type="GO" id="GO:0007021">
    <property type="term" value="P:tubulin complex assembly"/>
    <property type="evidence" value="ECO:0007669"/>
    <property type="project" value="InterPro"/>
</dbReference>
<evidence type="ECO:0000259" key="5">
    <source>
        <dbReference type="Pfam" id="PF25767"/>
    </source>
</evidence>
<dbReference type="SUPFAM" id="SSF48371">
    <property type="entry name" value="ARM repeat"/>
    <property type="match status" value="1"/>
</dbReference>
<dbReference type="Gene3D" id="1.25.10.10">
    <property type="entry name" value="Leucine-rich Repeat Variant"/>
    <property type="match status" value="2"/>
</dbReference>
<evidence type="ECO:0000256" key="1">
    <source>
        <dbReference type="ARBA" id="ARBA00023186"/>
    </source>
</evidence>
<dbReference type="PANTHER" id="PTHR12658:SF0">
    <property type="entry name" value="TUBULIN-SPECIFIC CHAPERONE D"/>
    <property type="match status" value="1"/>
</dbReference>
<dbReference type="GO" id="GO:0000226">
    <property type="term" value="P:microtubule cytoskeleton organization"/>
    <property type="evidence" value="ECO:0007669"/>
    <property type="project" value="TreeGrafter"/>
</dbReference>
<dbReference type="InterPro" id="IPR016024">
    <property type="entry name" value="ARM-type_fold"/>
</dbReference>
<evidence type="ECO:0000256" key="2">
    <source>
        <dbReference type="SAM" id="Coils"/>
    </source>
</evidence>
<feature type="domain" description="Tubulin-folding cofactor D ARM repeats" evidence="5">
    <location>
        <begin position="312"/>
        <end position="566"/>
    </location>
</feature>
<dbReference type="EMBL" id="BRXZ01003313">
    <property type="protein sequence ID" value="GMH52326.1"/>
    <property type="molecule type" value="Genomic_DNA"/>
</dbReference>
<name>A0A9W6ZGT3_9STRA</name>
<organism evidence="6 7">
    <name type="scientific">Triparma retinervis</name>
    <dbReference type="NCBI Taxonomy" id="2557542"/>
    <lineage>
        <taxon>Eukaryota</taxon>
        <taxon>Sar</taxon>
        <taxon>Stramenopiles</taxon>
        <taxon>Ochrophyta</taxon>
        <taxon>Bolidophyceae</taxon>
        <taxon>Parmales</taxon>
        <taxon>Triparmaceae</taxon>
        <taxon>Triparma</taxon>
    </lineage>
</organism>
<protein>
    <recommendedName>
        <fullName evidence="8">Tubulin-specific chaperone D</fullName>
    </recommendedName>
</protein>
<feature type="region of interest" description="Disordered" evidence="3">
    <location>
        <begin position="347"/>
        <end position="385"/>
    </location>
</feature>
<dbReference type="GO" id="GO:0007023">
    <property type="term" value="P:post-chaperonin tubulin folding pathway"/>
    <property type="evidence" value="ECO:0007669"/>
    <property type="project" value="InterPro"/>
</dbReference>
<accession>A0A9W6ZGT3</accession>
<dbReference type="Proteomes" id="UP001165082">
    <property type="component" value="Unassembled WGS sequence"/>
</dbReference>
<proteinExistence type="predicted"/>
<evidence type="ECO:0008006" key="8">
    <source>
        <dbReference type="Google" id="ProtNLM"/>
    </source>
</evidence>
<gene>
    <name evidence="6" type="ORF">TrRE_jg12304</name>
</gene>
<dbReference type="Pfam" id="PF23579">
    <property type="entry name" value="ARM_TBCD"/>
    <property type="match status" value="1"/>
</dbReference>
<dbReference type="GO" id="GO:0048487">
    <property type="term" value="F:beta-tubulin binding"/>
    <property type="evidence" value="ECO:0007669"/>
    <property type="project" value="InterPro"/>
</dbReference>
<evidence type="ECO:0000313" key="7">
    <source>
        <dbReference type="Proteomes" id="UP001165082"/>
    </source>
</evidence>
<feature type="domain" description="Tubulin-folding cofactor D C-terminal" evidence="4">
    <location>
        <begin position="992"/>
        <end position="1187"/>
    </location>
</feature>
<reference evidence="6" key="1">
    <citation type="submission" date="2022-07" db="EMBL/GenBank/DDBJ databases">
        <title>Genome analysis of Parmales, a sister group of diatoms, reveals the evolutionary specialization of diatoms from phago-mixotrophs to photoautotrophs.</title>
        <authorList>
            <person name="Ban H."/>
            <person name="Sato S."/>
            <person name="Yoshikawa S."/>
            <person name="Kazumasa Y."/>
            <person name="Nakamura Y."/>
            <person name="Ichinomiya M."/>
            <person name="Saitoh K."/>
            <person name="Sato N."/>
            <person name="Blanc-Mathieu R."/>
            <person name="Endo H."/>
            <person name="Kuwata A."/>
            <person name="Ogata H."/>
        </authorList>
    </citation>
    <scope>NUCLEOTIDE SEQUENCE</scope>
</reference>
<dbReference type="GO" id="GO:0005096">
    <property type="term" value="F:GTPase activator activity"/>
    <property type="evidence" value="ECO:0007669"/>
    <property type="project" value="InterPro"/>
</dbReference>
<feature type="compositionally biased region" description="Low complexity" evidence="3">
    <location>
        <begin position="352"/>
        <end position="373"/>
    </location>
</feature>
<dbReference type="InterPro" id="IPR022577">
    <property type="entry name" value="TBCD_C"/>
</dbReference>
<comment type="caution">
    <text evidence="6">The sequence shown here is derived from an EMBL/GenBank/DDBJ whole genome shotgun (WGS) entry which is preliminary data.</text>
</comment>
<dbReference type="InterPro" id="IPR011989">
    <property type="entry name" value="ARM-like"/>
</dbReference>
<feature type="coiled-coil region" evidence="2">
    <location>
        <begin position="991"/>
        <end position="1018"/>
    </location>
</feature>
<evidence type="ECO:0000256" key="3">
    <source>
        <dbReference type="SAM" id="MobiDB-lite"/>
    </source>
</evidence>
<evidence type="ECO:0000313" key="6">
    <source>
        <dbReference type="EMBL" id="GMH52326.1"/>
    </source>
</evidence>
<keyword evidence="1" id="KW-0143">Chaperone</keyword>
<sequence>MSVVAESQFFKEKDLVLSLIKEIAKTVNDTTTTTDTEYNMQKIKTIFDKYLESPTLLDPSLEALMEALVTPSNNLITTLYADTGETQSGDDDKHRGAQIQTLHFLLDLISALCKVRGYKTVKKFFSHEASDLEPTLLCLQSQDRHSSETWTTRYSLLLWLSMLAMVPFDICTIDSSSSTATQKSSNLVEEIIRVSKSYLGDSGPTREAASVCLASVLTRPDMEKGYLQEFMMYAKSVLSSRASSSSPSSSSSSSSTTAHRSHLTDNTFETMGVIHTLALLFKTGDRSKFLKYVEEFMEELILIAENNTSQTLLRKLLVKLFQRVGCTFMPVRIVPWRYQRGKRSLISNMEQSKNVSKSGGENSSKSSNSSAPSAAPPPTDELLSEPHIYVPPELEDVVDQLLTGLNDVDTVVRWSAAKGLGRITERLPRECADDVVGAIMELFTKESSDKAWHGASLAMAELARRGLLLPGRLPTAVPIIVQAIGYDVRRGQNSVGAHVRDAACYVCWAFARAYSPEVMAPYVMDLSKAMLRAALFDREINCRRAASAAFQENVGRQGNENFKHGIEILTAADYFTLGNRVNAYTEISCFVASFEEYKRPIMSHLAEIKLFHWDPVIRELSSKGLGNLTSLDPDHMVETVIPDLISKVCDPDLLVRHGAVLGIAEITLALKELAQPLSQKVADVVIAVEKARLYRGKGGEIMRGAICRLIECIALAGIPIPVKTQVRLLDTLDDCIKHPLETISLAAVAGLKALLGVYFPVSSTGPSDRLKKRVVDKYIKTMEEEDNAAATRGFALALGALPRKLIAFNEDTLTAVTSVLCLCSDSNYKVGEEPDAETRRNCVVALTSIAETVGVHNVKAETISPTTDGKSLTTVGMTKAQTASIYDAAFKCLEDYSMDKRGDVGSWVRYAALGCLEALTKACVRAGEPQVPALPEGGDWMAVPKMEERKRFLEDDVAGKVTKCMQTGAPIRGAGGEGAAASAFFDAHLCLKVLNAVLKQLAEKLDNMRERAGTIIARMLDEGASPRLPHVVDRGFLTEALRHRGGAVNWASPTVVYPMMVKVMNIDCYHYSVFSGLVISVGGLTESVVKTSGSALVEWAKTMKRLRGWKHLARMGRTVLAIMEEHKGNERVIVPLLKTANLLLKNDALGSAGFDKGAGEDQKKDGLPSELFRMCRAEVSRSRSYKKIVAVADVVVGLAGKVDRSEDGEEELELVEEVTRFALGMMGHPFPKVRKYVAGQVYGAVLVNEDLVKEGGSVEEVEGILLETQWDGEMEGELEGEAGVRERRNLLAEKMGVELSEKVKERKVRVKKDKVREDELESYMSLVKEAGR</sequence>
<dbReference type="InterPro" id="IPR058033">
    <property type="entry name" value="ARM_TBCD_2nd"/>
</dbReference>
<dbReference type="OrthoDB" id="10253476at2759"/>
<dbReference type="Pfam" id="PF25767">
    <property type="entry name" value="ARM_TBCD_2nd"/>
    <property type="match status" value="1"/>
</dbReference>
<dbReference type="Pfam" id="PF12612">
    <property type="entry name" value="TFCD_C"/>
    <property type="match status" value="1"/>
</dbReference>
<keyword evidence="2" id="KW-0175">Coiled coil</keyword>
<dbReference type="InterPro" id="IPR033162">
    <property type="entry name" value="TBCD"/>
</dbReference>
<dbReference type="PANTHER" id="PTHR12658">
    <property type="entry name" value="BETA-TUBULIN COFACTOR D"/>
    <property type="match status" value="1"/>
</dbReference>
<evidence type="ECO:0000259" key="4">
    <source>
        <dbReference type="Pfam" id="PF12612"/>
    </source>
</evidence>